<comment type="caution">
    <text evidence="1">The sequence shown here is derived from an EMBL/GenBank/DDBJ whole genome shotgun (WGS) entry which is preliminary data.</text>
</comment>
<proteinExistence type="predicted"/>
<dbReference type="AlphaFoldDB" id="A0A917PCE8"/>
<dbReference type="EMBL" id="BMMD01000002">
    <property type="protein sequence ID" value="GGJ70727.1"/>
    <property type="molecule type" value="Genomic_DNA"/>
</dbReference>
<accession>A0A917PCE8</accession>
<dbReference type="Gene3D" id="3.40.190.10">
    <property type="entry name" value="Periplasmic binding protein-like II"/>
    <property type="match status" value="1"/>
</dbReference>
<gene>
    <name evidence="1" type="ORF">GCM10011372_05780</name>
</gene>
<keyword evidence="2" id="KW-1185">Reference proteome</keyword>
<reference evidence="1" key="1">
    <citation type="journal article" date="2014" name="Int. J. Syst. Evol. Microbiol.">
        <title>Complete genome sequence of Corynebacterium casei LMG S-19264T (=DSM 44701T), isolated from a smear-ripened cheese.</title>
        <authorList>
            <consortium name="US DOE Joint Genome Institute (JGI-PGF)"/>
            <person name="Walter F."/>
            <person name="Albersmeier A."/>
            <person name="Kalinowski J."/>
            <person name="Ruckert C."/>
        </authorList>
    </citation>
    <scope>NUCLEOTIDE SEQUENCE</scope>
    <source>
        <strain evidence="1">CGMCC 1.8984</strain>
    </source>
</reference>
<dbReference type="RefSeq" id="WP_188741937.1">
    <property type="nucleotide sequence ID" value="NZ_BAABFW010000003.1"/>
</dbReference>
<evidence type="ECO:0000313" key="1">
    <source>
        <dbReference type="EMBL" id="GGJ70727.1"/>
    </source>
</evidence>
<dbReference type="Proteomes" id="UP000636956">
    <property type="component" value="Unassembled WGS sequence"/>
</dbReference>
<reference evidence="1" key="2">
    <citation type="submission" date="2020-09" db="EMBL/GenBank/DDBJ databases">
        <authorList>
            <person name="Sun Q."/>
            <person name="Zhou Y."/>
        </authorList>
    </citation>
    <scope>NUCLEOTIDE SEQUENCE</scope>
    <source>
        <strain evidence="1">CGMCC 1.8984</strain>
    </source>
</reference>
<name>A0A917PCE8_9MICO</name>
<sequence length="70" mass="7298">MTRRPFPTLEAAVAYAVGAQTGTTSLDTIEEAIAPTAGAQVFDTNDDARLALESGQAEWLGDDDAATVLE</sequence>
<protein>
    <submittedName>
        <fullName evidence="1">Uncharacterized protein</fullName>
    </submittedName>
</protein>
<evidence type="ECO:0000313" key="2">
    <source>
        <dbReference type="Proteomes" id="UP000636956"/>
    </source>
</evidence>
<organism evidence="1 2">
    <name type="scientific">Agromyces bauzanensis</name>
    <dbReference type="NCBI Taxonomy" id="1308924"/>
    <lineage>
        <taxon>Bacteria</taxon>
        <taxon>Bacillati</taxon>
        <taxon>Actinomycetota</taxon>
        <taxon>Actinomycetes</taxon>
        <taxon>Micrococcales</taxon>
        <taxon>Microbacteriaceae</taxon>
        <taxon>Agromyces</taxon>
    </lineage>
</organism>